<proteinExistence type="predicted"/>
<name>A0A8I3AW91_VERLO</name>
<evidence type="ECO:0000259" key="2">
    <source>
        <dbReference type="Pfam" id="PF20938"/>
    </source>
</evidence>
<evidence type="ECO:0000259" key="1">
    <source>
        <dbReference type="Pfam" id="PF10022"/>
    </source>
</evidence>
<feature type="domain" description="DUF2264" evidence="1">
    <location>
        <begin position="180"/>
        <end position="347"/>
    </location>
</feature>
<dbReference type="AlphaFoldDB" id="A0A8I3AW91"/>
<dbReference type="InterPro" id="IPR016624">
    <property type="entry name" value="UCP014753"/>
</dbReference>
<dbReference type="PANTHER" id="PTHR35339">
    <property type="entry name" value="LINALOOL DEHYDRATASE_ISOMERASE DOMAIN-CONTAINING PROTEIN"/>
    <property type="match status" value="1"/>
</dbReference>
<evidence type="ECO:0000313" key="3">
    <source>
        <dbReference type="EMBL" id="KAG7141694.1"/>
    </source>
</evidence>
<comment type="caution">
    <text evidence="3">The sequence shown here is derived from an EMBL/GenBank/DDBJ whole genome shotgun (WGS) entry which is preliminary data.</text>
</comment>
<dbReference type="Pfam" id="PF10022">
    <property type="entry name" value="DUF2264"/>
    <property type="match status" value="2"/>
</dbReference>
<dbReference type="Proteomes" id="UP000689129">
    <property type="component" value="Unassembled WGS sequence"/>
</dbReference>
<organism evidence="3 4">
    <name type="scientific">Verticillium longisporum</name>
    <name type="common">Verticillium dahliae var. longisporum</name>
    <dbReference type="NCBI Taxonomy" id="100787"/>
    <lineage>
        <taxon>Eukaryota</taxon>
        <taxon>Fungi</taxon>
        <taxon>Dikarya</taxon>
        <taxon>Ascomycota</taxon>
        <taxon>Pezizomycotina</taxon>
        <taxon>Sordariomycetes</taxon>
        <taxon>Hypocreomycetidae</taxon>
        <taxon>Glomerellales</taxon>
        <taxon>Plectosphaerellaceae</taxon>
        <taxon>Verticillium</taxon>
    </lineage>
</organism>
<dbReference type="OrthoDB" id="5150166at2759"/>
<accession>A0A8I3AW91</accession>
<dbReference type="InterPro" id="IPR049349">
    <property type="entry name" value="DUF2264_N"/>
</dbReference>
<dbReference type="EMBL" id="JAEMWZ010000027">
    <property type="protein sequence ID" value="KAG7141694.1"/>
    <property type="molecule type" value="Genomic_DNA"/>
</dbReference>
<protein>
    <recommendedName>
        <fullName evidence="5">DUF2264 domain-containing protein</fullName>
    </recommendedName>
</protein>
<reference evidence="3" key="1">
    <citation type="journal article" date="2021" name="Mol. Plant Pathol.">
        <title>A 20-kb lineage-specific genomic region tames virulence in pathogenic amphidiploid Verticillium longisporum.</title>
        <authorList>
            <person name="Harting R."/>
            <person name="Starke J."/>
            <person name="Kusch H."/>
            <person name="Poggeler S."/>
            <person name="Maurus I."/>
            <person name="Schluter R."/>
            <person name="Landesfeind M."/>
            <person name="Bulla I."/>
            <person name="Nowrousian M."/>
            <person name="de Jonge R."/>
            <person name="Stahlhut G."/>
            <person name="Hoff K.J."/>
            <person name="Asshauer K.P."/>
            <person name="Thurmer A."/>
            <person name="Stanke M."/>
            <person name="Daniel R."/>
            <person name="Morgenstern B."/>
            <person name="Thomma B.P.H.J."/>
            <person name="Kronstad J.W."/>
            <person name="Braus-Stromeyer S.A."/>
            <person name="Braus G.H."/>
        </authorList>
    </citation>
    <scope>NUCLEOTIDE SEQUENCE</scope>
    <source>
        <strain evidence="3">Vl32</strain>
    </source>
</reference>
<evidence type="ECO:0000313" key="4">
    <source>
        <dbReference type="Proteomes" id="UP000689129"/>
    </source>
</evidence>
<dbReference type="InterPro" id="IPR049237">
    <property type="entry name" value="DUF2264_C"/>
</dbReference>
<dbReference type="PANTHER" id="PTHR35339:SF2">
    <property type="entry name" value="DUF2264 DOMAIN-CONTAINING PROTEIN-RELATED"/>
    <property type="match status" value="1"/>
</dbReference>
<feature type="domain" description="DUF2264" evidence="2">
    <location>
        <begin position="354"/>
        <end position="625"/>
    </location>
</feature>
<sequence length="639" mass="70185">MPPLPGFSDNPLRTRADLVQATIALLRPLVSCFSSGKGRVRVPVSTAAHFDEGAAQLEGFARPLWAVGALLVARAADPKEAALVDEIVQPWIDGFITGTDPDHEDYWGEIHDTDQRMVEAEILAFALLAAPDRTYGSLDARSKHNVANWLRQLHHQPMPKNNWRWFRKPTKETGRRDTIGIGRQADYYSGSFAIQFSQLLFVRFGSDIDPSRAEIYRQRARDFGVGFWRYFDADGAAIPFGRSLTYRFACGGFFAALAFADVVNMPAPLDNPGAVKGFLLRHLRWWARHSTSIFNTDGTLSIGWLYPNMYMSEDYNSPQSPYWCLKTLIAVGLCEDHDFWQAEELPYPDFGPGTTLLPAPEQILCNHPTGKHHFMLSPGQFVAWPMKANQAKYCKLAYSSTFAFSVPTGPLLAQLAPDSTLLLSRDGRETWAWKWKCGVVAFPQLVLAGADVQASRVTWLPWGDGAVEVETTLIPPANAWPDWHIRVHQITANKPLDSLHIVAGGFAILGRTGTGRGLPVVDHTTSKFPDEGILEDEKSVLVLSSAGASGIVSYTSSSGVPVSARSHALKPDANTNIACQRTLIPVTENATGALEVGHSFILVECVFATTGNQGADLGQRWAQCPRLDALSAAFPRLAA</sequence>
<dbReference type="PIRSF" id="PIRSF014753">
    <property type="entry name" value="UCP014753"/>
    <property type="match status" value="1"/>
</dbReference>
<feature type="domain" description="DUF2264" evidence="1">
    <location>
        <begin position="14"/>
        <end position="167"/>
    </location>
</feature>
<dbReference type="Pfam" id="PF20938">
    <property type="entry name" value="DUF2264_C"/>
    <property type="match status" value="1"/>
</dbReference>
<evidence type="ECO:0008006" key="5">
    <source>
        <dbReference type="Google" id="ProtNLM"/>
    </source>
</evidence>
<gene>
    <name evidence="3" type="ORF">HYQ45_001733</name>
</gene>